<dbReference type="STRING" id="1166073.SAMN05192530_104311"/>
<dbReference type="SUPFAM" id="SSF63829">
    <property type="entry name" value="Calcium-dependent phosphotriesterase"/>
    <property type="match status" value="1"/>
</dbReference>
<evidence type="ECO:0000256" key="3">
    <source>
        <dbReference type="PIRSR" id="PIRSR605511-2"/>
    </source>
</evidence>
<evidence type="ECO:0000256" key="2">
    <source>
        <dbReference type="PIRSR" id="PIRSR605511-1"/>
    </source>
</evidence>
<feature type="binding site" evidence="3">
    <location>
        <position position="120"/>
    </location>
    <ligand>
        <name>substrate</name>
    </ligand>
</feature>
<keyword evidence="1" id="KW-0378">Hydrolase</keyword>
<feature type="binding site" evidence="3">
    <location>
        <position position="178"/>
    </location>
    <ligand>
        <name>a divalent metal cation</name>
        <dbReference type="ChEBI" id="CHEBI:60240"/>
    </ligand>
</feature>
<dbReference type="InterPro" id="IPR051262">
    <property type="entry name" value="SMP-30/CGR1_Lactonase"/>
</dbReference>
<dbReference type="PANTHER" id="PTHR47572">
    <property type="entry name" value="LIPOPROTEIN-RELATED"/>
    <property type="match status" value="1"/>
</dbReference>
<feature type="binding site" evidence="3">
    <location>
        <position position="33"/>
    </location>
    <ligand>
        <name>a divalent metal cation</name>
        <dbReference type="ChEBI" id="CHEBI:60240"/>
    </ligand>
</feature>
<dbReference type="InterPro" id="IPR011042">
    <property type="entry name" value="6-blade_b-propeller_TolB-like"/>
</dbReference>
<accession>A0A1H0HVU9</accession>
<dbReference type="InterPro" id="IPR005511">
    <property type="entry name" value="SMP-30"/>
</dbReference>
<sequence>MSSPYEIHDPRFSRLIVGHAQLERLWTGGRWVEGPVYVPAARSLLWSDIPNDRLMRWDECDGSVSVFETPCGFHNGHTSDAQGRVIACEHGRRRVSRLDHDGVWRPLATRVGGRRFNSPNDVVVHSDGSIWFTDPTYGIDSHYEGHRSASELEGCHVYRLDPATGEATAVVTDMVRPNGLAFSPDERVLYVSDTGSSHDPDLVPGVRAYPIGADGGVGAGADFVRVPRGVVDGFRCDSNGNLWASSRDAVCAFAPDGTHIGSIPIPEIVSNLCFGGPKRNRLFITAQTSLYAIYVNAHAATWTDPDED</sequence>
<evidence type="ECO:0000313" key="6">
    <source>
        <dbReference type="Proteomes" id="UP000198793"/>
    </source>
</evidence>
<keyword evidence="6" id="KW-1185">Reference proteome</keyword>
<dbReference type="OrthoDB" id="241638at2"/>
<comment type="cofactor">
    <cofactor evidence="3">
        <name>Zn(2+)</name>
        <dbReference type="ChEBI" id="CHEBI:29105"/>
    </cofactor>
    <text evidence="3">Binds 1 divalent metal cation per subunit.</text>
</comment>
<evidence type="ECO:0000313" key="5">
    <source>
        <dbReference type="EMBL" id="SDO23299.1"/>
    </source>
</evidence>
<dbReference type="PANTHER" id="PTHR47572:SF4">
    <property type="entry name" value="LACTONASE DRP35"/>
    <property type="match status" value="1"/>
</dbReference>
<organism evidence="5 6">
    <name type="scientific">Aureimonas jatrophae</name>
    <dbReference type="NCBI Taxonomy" id="1166073"/>
    <lineage>
        <taxon>Bacteria</taxon>
        <taxon>Pseudomonadati</taxon>
        <taxon>Pseudomonadota</taxon>
        <taxon>Alphaproteobacteria</taxon>
        <taxon>Hyphomicrobiales</taxon>
        <taxon>Aurantimonadaceae</taxon>
        <taxon>Aureimonas</taxon>
    </lineage>
</organism>
<dbReference type="EMBL" id="FNIT01000004">
    <property type="protein sequence ID" value="SDO23299.1"/>
    <property type="molecule type" value="Genomic_DNA"/>
</dbReference>
<keyword evidence="3" id="KW-0479">Metal-binding</keyword>
<dbReference type="RefSeq" id="WP_090673228.1">
    <property type="nucleotide sequence ID" value="NZ_FNIT01000004.1"/>
</dbReference>
<reference evidence="5 6" key="1">
    <citation type="submission" date="2016-10" db="EMBL/GenBank/DDBJ databases">
        <authorList>
            <person name="de Groot N.N."/>
        </authorList>
    </citation>
    <scope>NUCLEOTIDE SEQUENCE [LARGE SCALE GENOMIC DNA]</scope>
    <source>
        <strain evidence="6">L7-484,KACC 16230,DSM 25025</strain>
    </source>
</reference>
<dbReference type="Gene3D" id="2.120.10.30">
    <property type="entry name" value="TolB, C-terminal domain"/>
    <property type="match status" value="1"/>
</dbReference>
<protein>
    <submittedName>
        <fullName evidence="5">Gluconolactonase</fullName>
    </submittedName>
</protein>
<evidence type="ECO:0000259" key="4">
    <source>
        <dbReference type="Pfam" id="PF08450"/>
    </source>
</evidence>
<evidence type="ECO:0000256" key="1">
    <source>
        <dbReference type="ARBA" id="ARBA00022801"/>
    </source>
</evidence>
<proteinExistence type="predicted"/>
<dbReference type="GO" id="GO:0046872">
    <property type="term" value="F:metal ion binding"/>
    <property type="evidence" value="ECO:0007669"/>
    <property type="project" value="UniProtKB-KW"/>
</dbReference>
<dbReference type="Proteomes" id="UP000198793">
    <property type="component" value="Unassembled WGS sequence"/>
</dbReference>
<gene>
    <name evidence="5" type="ORF">SAMN05192530_104311</name>
</gene>
<feature type="binding site" evidence="3">
    <location>
        <position position="232"/>
    </location>
    <ligand>
        <name>a divalent metal cation</name>
        <dbReference type="ChEBI" id="CHEBI:60240"/>
    </ligand>
</feature>
<keyword evidence="3" id="KW-0862">Zinc</keyword>
<dbReference type="GO" id="GO:0016787">
    <property type="term" value="F:hydrolase activity"/>
    <property type="evidence" value="ECO:0007669"/>
    <property type="project" value="UniProtKB-KW"/>
</dbReference>
<name>A0A1H0HVU9_9HYPH</name>
<feature type="domain" description="SMP-30/Gluconolactonase/LRE-like region" evidence="4">
    <location>
        <begin position="32"/>
        <end position="286"/>
    </location>
</feature>
<dbReference type="AlphaFoldDB" id="A0A1H0HVU9"/>
<dbReference type="InterPro" id="IPR013658">
    <property type="entry name" value="SGL"/>
</dbReference>
<feature type="active site" description="Proton donor/acceptor" evidence="2">
    <location>
        <position position="232"/>
    </location>
</feature>
<dbReference type="Pfam" id="PF08450">
    <property type="entry name" value="SGL"/>
    <property type="match status" value="1"/>
</dbReference>
<dbReference type="PRINTS" id="PR01790">
    <property type="entry name" value="SMP30FAMILY"/>
</dbReference>